<reference evidence="2 3" key="1">
    <citation type="submission" date="2018-10" db="EMBL/GenBank/DDBJ databases">
        <title>Lactobacillus sp. R7 and Lactobacillus sp. R19 isolated from fermented mustard green product of Taiwan.</title>
        <authorList>
            <person name="Lin S.-T."/>
        </authorList>
    </citation>
    <scope>NUCLEOTIDE SEQUENCE [LARGE SCALE GENOMIC DNA]</scope>
    <source>
        <strain evidence="2 3">BCRC 81129</strain>
    </source>
</reference>
<evidence type="ECO:0000313" key="3">
    <source>
        <dbReference type="Proteomes" id="UP000297348"/>
    </source>
</evidence>
<accession>A0A4Z0JD38</accession>
<evidence type="ECO:0000256" key="1">
    <source>
        <dbReference type="SAM" id="SignalP"/>
    </source>
</evidence>
<organism evidence="2 3">
    <name type="scientific">Levilactobacillus suantsaiihabitans</name>
    <dbReference type="NCBI Taxonomy" id="2487722"/>
    <lineage>
        <taxon>Bacteria</taxon>
        <taxon>Bacillati</taxon>
        <taxon>Bacillota</taxon>
        <taxon>Bacilli</taxon>
        <taxon>Lactobacillales</taxon>
        <taxon>Lactobacillaceae</taxon>
        <taxon>Levilactobacillus</taxon>
    </lineage>
</organism>
<keyword evidence="3" id="KW-1185">Reference proteome</keyword>
<comment type="caution">
    <text evidence="2">The sequence shown here is derived from an EMBL/GenBank/DDBJ whole genome shotgun (WGS) entry which is preliminary data.</text>
</comment>
<feature type="signal peptide" evidence="1">
    <location>
        <begin position="1"/>
        <end position="27"/>
    </location>
</feature>
<feature type="chain" id="PRO_5021366172" evidence="1">
    <location>
        <begin position="28"/>
        <end position="160"/>
    </location>
</feature>
<sequence>MKAKQFLLLAIGVFLAFGVMGTLTVQAASTTVPHKFRGTFYQYEGHKKWDKLVIKSHSARLSGPGYTKAFKLTPKAKSKVHKLSFKIDGKAQRQIFFRLDSQLKDSSKSALPTNGLSLATRKIKGKKVKVVRGFQGGYWFDFVKGHKIAHRYAGMTNGKY</sequence>
<dbReference type="EMBL" id="RKLX01000001">
    <property type="protein sequence ID" value="TGD20440.1"/>
    <property type="molecule type" value="Genomic_DNA"/>
</dbReference>
<dbReference type="AlphaFoldDB" id="A0A4Z0JD38"/>
<name>A0A4Z0JD38_9LACO</name>
<dbReference type="RefSeq" id="WP_135367009.1">
    <property type="nucleotide sequence ID" value="NZ_RKLX01000001.1"/>
</dbReference>
<proteinExistence type="predicted"/>
<dbReference type="OrthoDB" id="2297645at2"/>
<keyword evidence="1" id="KW-0732">Signal</keyword>
<dbReference type="Proteomes" id="UP000297348">
    <property type="component" value="Unassembled WGS sequence"/>
</dbReference>
<protein>
    <submittedName>
        <fullName evidence="2">Uncharacterized protein</fullName>
    </submittedName>
</protein>
<gene>
    <name evidence="2" type="ORF">EGT51_01425</name>
</gene>
<evidence type="ECO:0000313" key="2">
    <source>
        <dbReference type="EMBL" id="TGD20440.1"/>
    </source>
</evidence>